<accession>A0A517T828</accession>
<keyword evidence="3" id="KW-1185">Reference proteome</keyword>
<feature type="domain" description="Lipoyl-binding" evidence="1">
    <location>
        <begin position="4"/>
        <end position="72"/>
    </location>
</feature>
<evidence type="ECO:0000313" key="2">
    <source>
        <dbReference type="EMBL" id="QDT64520.1"/>
    </source>
</evidence>
<dbReference type="InterPro" id="IPR011053">
    <property type="entry name" value="Single_hybrid_motif"/>
</dbReference>
<gene>
    <name evidence="2" type="ORF">V22_17550</name>
</gene>
<proteinExistence type="predicted"/>
<reference evidence="2 3" key="1">
    <citation type="submission" date="2019-02" db="EMBL/GenBank/DDBJ databases">
        <title>Deep-cultivation of Planctomycetes and their phenomic and genomic characterization uncovers novel biology.</title>
        <authorList>
            <person name="Wiegand S."/>
            <person name="Jogler M."/>
            <person name="Boedeker C."/>
            <person name="Pinto D."/>
            <person name="Vollmers J."/>
            <person name="Rivas-Marin E."/>
            <person name="Kohn T."/>
            <person name="Peeters S.H."/>
            <person name="Heuer A."/>
            <person name="Rast P."/>
            <person name="Oberbeckmann S."/>
            <person name="Bunk B."/>
            <person name="Jeske O."/>
            <person name="Meyerdierks A."/>
            <person name="Storesund J.E."/>
            <person name="Kallscheuer N."/>
            <person name="Luecker S."/>
            <person name="Lage O.M."/>
            <person name="Pohl T."/>
            <person name="Merkel B.J."/>
            <person name="Hornburger P."/>
            <person name="Mueller R.-W."/>
            <person name="Bruemmer F."/>
            <person name="Labrenz M."/>
            <person name="Spormann A.M."/>
            <person name="Op den Camp H."/>
            <person name="Overmann J."/>
            <person name="Amann R."/>
            <person name="Jetten M.S.M."/>
            <person name="Mascher T."/>
            <person name="Medema M.H."/>
            <person name="Devos D.P."/>
            <person name="Kaster A.-K."/>
            <person name="Ovreas L."/>
            <person name="Rohde M."/>
            <person name="Galperin M.Y."/>
            <person name="Jogler C."/>
        </authorList>
    </citation>
    <scope>NUCLEOTIDE SEQUENCE [LARGE SCALE GENOMIC DNA]</scope>
    <source>
        <strain evidence="2 3">V22</strain>
    </source>
</reference>
<dbReference type="AlphaFoldDB" id="A0A517T828"/>
<dbReference type="InterPro" id="IPR000089">
    <property type="entry name" value="Biotin_lipoyl"/>
</dbReference>
<dbReference type="Proteomes" id="UP000319976">
    <property type="component" value="Chromosome"/>
</dbReference>
<evidence type="ECO:0000313" key="3">
    <source>
        <dbReference type="Proteomes" id="UP000319976"/>
    </source>
</evidence>
<organism evidence="2 3">
    <name type="scientific">Calycomorphotria hydatis</name>
    <dbReference type="NCBI Taxonomy" id="2528027"/>
    <lineage>
        <taxon>Bacteria</taxon>
        <taxon>Pseudomonadati</taxon>
        <taxon>Planctomycetota</taxon>
        <taxon>Planctomycetia</taxon>
        <taxon>Planctomycetales</taxon>
        <taxon>Planctomycetaceae</taxon>
        <taxon>Calycomorphotria</taxon>
    </lineage>
</organism>
<evidence type="ECO:0000259" key="1">
    <source>
        <dbReference type="Pfam" id="PF00364"/>
    </source>
</evidence>
<keyword evidence="2" id="KW-0808">Transferase</keyword>
<dbReference type="Pfam" id="PF00364">
    <property type="entry name" value="Biotin_lipoyl"/>
    <property type="match status" value="1"/>
</dbReference>
<dbReference type="Gene3D" id="2.40.50.100">
    <property type="match status" value="1"/>
</dbReference>
<dbReference type="EMBL" id="CP036316">
    <property type="protein sequence ID" value="QDT64520.1"/>
    <property type="molecule type" value="Genomic_DNA"/>
</dbReference>
<dbReference type="SUPFAM" id="SSF51230">
    <property type="entry name" value="Single hybrid motif"/>
    <property type="match status" value="1"/>
</dbReference>
<dbReference type="GO" id="GO:0016740">
    <property type="term" value="F:transferase activity"/>
    <property type="evidence" value="ECO:0007669"/>
    <property type="project" value="UniProtKB-KW"/>
</dbReference>
<dbReference type="RefSeq" id="WP_145261747.1">
    <property type="nucleotide sequence ID" value="NZ_CP036316.1"/>
</dbReference>
<protein>
    <submittedName>
        <fullName evidence="2">Dihydrolipoamide acetyltransferase</fullName>
    </submittedName>
</protein>
<dbReference type="CDD" id="cd06849">
    <property type="entry name" value="lipoyl_domain"/>
    <property type="match status" value="1"/>
</dbReference>
<dbReference type="KEGG" id="chya:V22_17550"/>
<dbReference type="OrthoDB" id="292232at2"/>
<sequence length="78" mass="8358">MLKQIVCPELGAERLEVCGWLAEVGDEVSEGDRLVELLTPGIIYDLPAPADGVLQKIEQVSGNETHAGEVLGWIEVTG</sequence>
<name>A0A517T828_9PLAN</name>